<dbReference type="InterPro" id="IPR011042">
    <property type="entry name" value="6-blade_b-propeller_TolB-like"/>
</dbReference>
<feature type="domain" description="Glucose/Sorbosone dehydrogenase" evidence="1">
    <location>
        <begin position="45"/>
        <end position="373"/>
    </location>
</feature>
<dbReference type="SUPFAM" id="SSF50952">
    <property type="entry name" value="Soluble quinoprotein glucose dehydrogenase"/>
    <property type="match status" value="1"/>
</dbReference>
<organism evidence="2">
    <name type="scientific">uncultured Gemmatimonadales bacterium HF0200_34B24</name>
    <dbReference type="NCBI Taxonomy" id="723613"/>
    <lineage>
        <taxon>Bacteria</taxon>
        <taxon>Pseudomonadati</taxon>
        <taxon>Gemmatimonadota</taxon>
        <taxon>Gemmatimonadia</taxon>
        <taxon>Gemmatimonadales</taxon>
        <taxon>environmental samples</taxon>
    </lineage>
</organism>
<proteinExistence type="predicted"/>
<dbReference type="PANTHER" id="PTHR19328">
    <property type="entry name" value="HEDGEHOG-INTERACTING PROTEIN"/>
    <property type="match status" value="1"/>
</dbReference>
<dbReference type="AlphaFoldDB" id="E7C451"/>
<dbReference type="PANTHER" id="PTHR19328:SF75">
    <property type="entry name" value="ALDOSE SUGAR DEHYDROGENASE YLII"/>
    <property type="match status" value="1"/>
</dbReference>
<dbReference type="InterPro" id="IPR012938">
    <property type="entry name" value="Glc/Sorbosone_DH"/>
</dbReference>
<sequence>MAHRRSVILVCVGLALWFILPVTAEAQVHRSADYDFRVVTVANGFEHPWAIAFLPDGDILVTERPGRLRVIRDGRLVAAPIEGVPEVFAVGQGGLLDVHPHPDFLSNRMIYLTYSKPQGGQESTTTLIRGRLENDRLSNIEEVFEAVSQGRGHYGSRIAFDEDGYLFVSVGERMARPSGDLEAHPAQDISNHHGTVNRLFEDGTIPPDNPFVGQTGVQPSIWSYGHRNPQSLAVHPETGELWEGEHGPQGGDEINLIEPGMNYGWPVIGFGANYGSGSAIHEGTRREGMREPVHVWVPSIATSGMMIYSGDKFPAWQGSIFVGGLRGEQLARVVIKDGVSDLEETLLRGIGRVRDVRQGPDGYIYLAIDDRLGDPSAIVRLEPVDG</sequence>
<reference evidence="2" key="1">
    <citation type="submission" date="2010-01" db="EMBL/GenBank/DDBJ databases">
        <title>Genome fragments of uncultured bacteria from the North Pacific subtropical Gyre.</title>
        <authorList>
            <person name="Pham V.D."/>
            <person name="Delong E.F."/>
        </authorList>
    </citation>
    <scope>NUCLEOTIDE SEQUENCE</scope>
</reference>
<dbReference type="EMBL" id="GU567979">
    <property type="protein sequence ID" value="ADI22225.1"/>
    <property type="molecule type" value="Genomic_DNA"/>
</dbReference>
<dbReference type="Pfam" id="PF07995">
    <property type="entry name" value="GSDH"/>
    <property type="match status" value="1"/>
</dbReference>
<dbReference type="InterPro" id="IPR011041">
    <property type="entry name" value="Quinoprot_gluc/sorb_DH_b-prop"/>
</dbReference>
<evidence type="ECO:0000259" key="1">
    <source>
        <dbReference type="Pfam" id="PF07995"/>
    </source>
</evidence>
<evidence type="ECO:0000313" key="2">
    <source>
        <dbReference type="EMBL" id="ADI22225.1"/>
    </source>
</evidence>
<dbReference type="Gene3D" id="2.120.10.30">
    <property type="entry name" value="TolB, C-terminal domain"/>
    <property type="match status" value="1"/>
</dbReference>
<accession>E7C451</accession>
<protein>
    <submittedName>
        <fullName evidence="2">Glucose/sorbosone dehydrogenases</fullName>
    </submittedName>
</protein>
<name>E7C451_9BACT</name>